<protein>
    <submittedName>
        <fullName evidence="2">Uncharacterized protein</fullName>
    </submittedName>
</protein>
<gene>
    <name evidence="2" type="ORF">PMAYCL1PPCAC_33196</name>
</gene>
<proteinExistence type="predicted"/>
<feature type="compositionally biased region" description="Polar residues" evidence="1">
    <location>
        <begin position="152"/>
        <end position="164"/>
    </location>
</feature>
<keyword evidence="3" id="KW-1185">Reference proteome</keyword>
<comment type="caution">
    <text evidence="2">The sequence shown here is derived from an EMBL/GenBank/DDBJ whole genome shotgun (WGS) entry which is preliminary data.</text>
</comment>
<dbReference type="EMBL" id="BTRK01000006">
    <property type="protein sequence ID" value="GMR63001.1"/>
    <property type="molecule type" value="Genomic_DNA"/>
</dbReference>
<dbReference type="AlphaFoldDB" id="A0AAN5IGH9"/>
<reference evidence="3" key="1">
    <citation type="submission" date="2022-10" db="EMBL/GenBank/DDBJ databases">
        <title>Genome assembly of Pristionchus species.</title>
        <authorList>
            <person name="Yoshida K."/>
            <person name="Sommer R.J."/>
        </authorList>
    </citation>
    <scope>NUCLEOTIDE SEQUENCE [LARGE SCALE GENOMIC DNA]</scope>
    <source>
        <strain evidence="3">RS5460</strain>
    </source>
</reference>
<dbReference type="Proteomes" id="UP001328107">
    <property type="component" value="Unassembled WGS sequence"/>
</dbReference>
<sequence>MTQLLGSSYTTEYVISHCFPEVYDVAGCVEAEVRQLANAKSFWSVIARIDLKWLRKEDKKRYPSSIFIKIPTITANVVVVDGDRDDDGLHQTLVDITANEEGFYRMMDNDDIPGFPYPRYYHGEEVDEVPGREGCLVLEDFSEKSQRERVSTARSISSKTTANHGQEESSKQRAGACCLPSCLSLRRELLPIRSRLLSFDVQRHGK</sequence>
<name>A0AAN5IGH9_9BILA</name>
<dbReference type="PANTHER" id="PTHR23020">
    <property type="entry name" value="UNCHARACTERIZED NUCLEAR HORMONE RECEPTOR-RELATED"/>
    <property type="match status" value="1"/>
</dbReference>
<accession>A0AAN5IGH9</accession>
<dbReference type="InterPro" id="IPR052961">
    <property type="entry name" value="Oxido-Kinase-like_Enzymes"/>
</dbReference>
<evidence type="ECO:0000313" key="3">
    <source>
        <dbReference type="Proteomes" id="UP001328107"/>
    </source>
</evidence>
<organism evidence="2 3">
    <name type="scientific">Pristionchus mayeri</name>
    <dbReference type="NCBI Taxonomy" id="1317129"/>
    <lineage>
        <taxon>Eukaryota</taxon>
        <taxon>Metazoa</taxon>
        <taxon>Ecdysozoa</taxon>
        <taxon>Nematoda</taxon>
        <taxon>Chromadorea</taxon>
        <taxon>Rhabditida</taxon>
        <taxon>Rhabditina</taxon>
        <taxon>Diplogasteromorpha</taxon>
        <taxon>Diplogasteroidea</taxon>
        <taxon>Neodiplogasteridae</taxon>
        <taxon>Pristionchus</taxon>
    </lineage>
</organism>
<feature type="region of interest" description="Disordered" evidence="1">
    <location>
        <begin position="148"/>
        <end position="170"/>
    </location>
</feature>
<evidence type="ECO:0000313" key="2">
    <source>
        <dbReference type="EMBL" id="GMR63001.1"/>
    </source>
</evidence>
<evidence type="ECO:0000256" key="1">
    <source>
        <dbReference type="SAM" id="MobiDB-lite"/>
    </source>
</evidence>
<dbReference type="PANTHER" id="PTHR23020:SF41">
    <property type="entry name" value="AMINOGLYCOSIDE PHOSPHOTRANSFERASE DOMAIN-CONTAINING PROTEIN"/>
    <property type="match status" value="1"/>
</dbReference>